<dbReference type="InterPro" id="IPR009014">
    <property type="entry name" value="Transketo_C/PFOR_II"/>
</dbReference>
<sequence>MYKVVKEIRPEEVEMKKTFADTMEEMAAKDDAVVYFDCDVINSIGMVGFGEKYPDRCIDCGIQEANMIGVAAGASAVGLKPFTHTFGPFAARRVIDQVYISAAYAKLNVRMIGSDAGVTASYNGGTHMPIEDMGLMRTIPEVTLLEPTDSVMLADLMRQTKDMYGVFYIRITRKVVDKVFEDGSTFEIGKAVELRDGSDVTLITSGYCTTDTIKAAEILAKEGISAKVLNMFTWKPLDVEAIVAAAQKTGAIVTVENHNVINGLGSAVAEVVGEHCPVPMKRIGVQDRFGEVGSIDYLKGIFGMTVEDIVAAAKETIKRK</sequence>
<proteinExistence type="inferred from homology"/>
<evidence type="ECO:0000313" key="6">
    <source>
        <dbReference type="Proteomes" id="UP000606499"/>
    </source>
</evidence>
<keyword evidence="3" id="KW-0786">Thiamine pyrophosphate</keyword>
<keyword evidence="6" id="KW-1185">Reference proteome</keyword>
<feature type="domain" description="Transketolase-like pyrimidine-binding" evidence="4">
    <location>
        <begin position="13"/>
        <end position="179"/>
    </location>
</feature>
<protein>
    <submittedName>
        <fullName evidence="5">Transketolase family protein</fullName>
    </submittedName>
</protein>
<accession>A0A923RUL7</accession>
<dbReference type="Gene3D" id="3.40.50.920">
    <property type="match status" value="1"/>
</dbReference>
<comment type="similarity">
    <text evidence="2">Belongs to the transketolase family.</text>
</comment>
<dbReference type="AlphaFoldDB" id="A0A923RUL7"/>
<evidence type="ECO:0000256" key="1">
    <source>
        <dbReference type="ARBA" id="ARBA00001964"/>
    </source>
</evidence>
<dbReference type="FunFam" id="3.40.50.970:FF:000129">
    <property type="entry name" value="Transketolase"/>
    <property type="match status" value="1"/>
</dbReference>
<comment type="caution">
    <text evidence="5">The sequence shown here is derived from an EMBL/GenBank/DDBJ whole genome shotgun (WGS) entry which is preliminary data.</text>
</comment>
<dbReference type="PANTHER" id="PTHR43825">
    <property type="entry name" value="PYRUVATE DEHYDROGENASE E1 COMPONENT"/>
    <property type="match status" value="1"/>
</dbReference>
<dbReference type="InterPro" id="IPR029061">
    <property type="entry name" value="THDP-binding"/>
</dbReference>
<dbReference type="Pfam" id="PF02779">
    <property type="entry name" value="Transket_pyr"/>
    <property type="match status" value="1"/>
</dbReference>
<organism evidence="5 6">
    <name type="scientific">Agathobaculum faecis</name>
    <dbReference type="NCBI Taxonomy" id="2763013"/>
    <lineage>
        <taxon>Bacteria</taxon>
        <taxon>Bacillati</taxon>
        <taxon>Bacillota</taxon>
        <taxon>Clostridia</taxon>
        <taxon>Eubacteriales</taxon>
        <taxon>Butyricicoccaceae</taxon>
        <taxon>Agathobaculum</taxon>
    </lineage>
</organism>
<dbReference type="Gene3D" id="3.40.50.970">
    <property type="match status" value="1"/>
</dbReference>
<comment type="cofactor">
    <cofactor evidence="1">
        <name>thiamine diphosphate</name>
        <dbReference type="ChEBI" id="CHEBI:58937"/>
    </cofactor>
</comment>
<evidence type="ECO:0000256" key="2">
    <source>
        <dbReference type="ARBA" id="ARBA00007131"/>
    </source>
</evidence>
<dbReference type="InterPro" id="IPR005475">
    <property type="entry name" value="Transketolase-like_Pyr-bd"/>
</dbReference>
<dbReference type="SUPFAM" id="SSF52922">
    <property type="entry name" value="TK C-terminal domain-like"/>
    <property type="match status" value="1"/>
</dbReference>
<name>A0A923RUL7_9FIRM</name>
<gene>
    <name evidence="5" type="ORF">H8S45_01125</name>
</gene>
<dbReference type="InterPro" id="IPR051157">
    <property type="entry name" value="PDH/Transketolase"/>
</dbReference>
<evidence type="ECO:0000313" key="5">
    <source>
        <dbReference type="EMBL" id="MBC5724077.1"/>
    </source>
</evidence>
<dbReference type="SUPFAM" id="SSF52518">
    <property type="entry name" value="Thiamin diphosphate-binding fold (THDP-binding)"/>
    <property type="match status" value="1"/>
</dbReference>
<dbReference type="RefSeq" id="WP_054325930.1">
    <property type="nucleotide sequence ID" value="NZ_JACOPL010000001.1"/>
</dbReference>
<dbReference type="InterPro" id="IPR033248">
    <property type="entry name" value="Transketolase_C"/>
</dbReference>
<dbReference type="EMBL" id="JACOPL010000001">
    <property type="protein sequence ID" value="MBC5724077.1"/>
    <property type="molecule type" value="Genomic_DNA"/>
</dbReference>
<dbReference type="SMART" id="SM00861">
    <property type="entry name" value="Transket_pyr"/>
    <property type="match status" value="1"/>
</dbReference>
<evidence type="ECO:0000259" key="4">
    <source>
        <dbReference type="SMART" id="SM00861"/>
    </source>
</evidence>
<dbReference type="PANTHER" id="PTHR43825:SF1">
    <property type="entry name" value="TRANSKETOLASE-LIKE PYRIMIDINE-BINDING DOMAIN-CONTAINING PROTEIN"/>
    <property type="match status" value="1"/>
</dbReference>
<dbReference type="Pfam" id="PF02780">
    <property type="entry name" value="Transketolase_C"/>
    <property type="match status" value="1"/>
</dbReference>
<dbReference type="Proteomes" id="UP000606499">
    <property type="component" value="Unassembled WGS sequence"/>
</dbReference>
<reference evidence="5" key="1">
    <citation type="submission" date="2020-08" db="EMBL/GenBank/DDBJ databases">
        <title>Genome public.</title>
        <authorList>
            <person name="Liu C."/>
            <person name="Sun Q."/>
        </authorList>
    </citation>
    <scope>NUCLEOTIDE SEQUENCE</scope>
    <source>
        <strain evidence="5">NSJ-28</strain>
    </source>
</reference>
<evidence type="ECO:0000256" key="3">
    <source>
        <dbReference type="ARBA" id="ARBA00023052"/>
    </source>
</evidence>
<dbReference type="CDD" id="cd07033">
    <property type="entry name" value="TPP_PYR_DXS_TK_like"/>
    <property type="match status" value="1"/>
</dbReference>